<name>A0A7W6S230_9PROT</name>
<feature type="domain" description="O-GlcNAc transferase C-terminal" evidence="10">
    <location>
        <begin position="268"/>
        <end position="400"/>
    </location>
</feature>
<dbReference type="EMBL" id="JACIGI010000020">
    <property type="protein sequence ID" value="MBB4286752.1"/>
    <property type="molecule type" value="Genomic_DNA"/>
</dbReference>
<dbReference type="InterPro" id="IPR011990">
    <property type="entry name" value="TPR-like_helical_dom_sf"/>
</dbReference>
<gene>
    <name evidence="11" type="ORF">GGD88_002489</name>
</gene>
<evidence type="ECO:0000256" key="7">
    <source>
        <dbReference type="ARBA" id="ARBA00022803"/>
    </source>
</evidence>
<comment type="caution">
    <text evidence="11">The sequence shown here is derived from an EMBL/GenBank/DDBJ whole genome shotgun (WGS) entry which is preliminary data.</text>
</comment>
<accession>A0A7W6S230</accession>
<proteinExistence type="inferred from homology"/>
<dbReference type="AlphaFoldDB" id="A0A7W6S230"/>
<comment type="pathway">
    <text evidence="1">Protein modification; protein glycosylation.</text>
</comment>
<evidence type="ECO:0000256" key="3">
    <source>
        <dbReference type="ARBA" id="ARBA00011970"/>
    </source>
</evidence>
<dbReference type="GO" id="GO:0097363">
    <property type="term" value="F:protein O-acetylglucosaminyltransferase activity"/>
    <property type="evidence" value="ECO:0007669"/>
    <property type="project" value="UniProtKB-EC"/>
</dbReference>
<keyword evidence="7 8" id="KW-0802">TPR repeat</keyword>
<feature type="domain" description="O-GlcNAc transferase C-terminal" evidence="10">
    <location>
        <begin position="438"/>
        <end position="578"/>
    </location>
</feature>
<keyword evidence="5 11" id="KW-0808">Transferase</keyword>
<dbReference type="RefSeq" id="WP_184435871.1">
    <property type="nucleotide sequence ID" value="NZ_JACIGI010000020.1"/>
</dbReference>
<evidence type="ECO:0000256" key="5">
    <source>
        <dbReference type="ARBA" id="ARBA00022679"/>
    </source>
</evidence>
<keyword evidence="6" id="KW-0677">Repeat</keyword>
<dbReference type="Pfam" id="PF07719">
    <property type="entry name" value="TPR_2"/>
    <property type="match status" value="1"/>
</dbReference>
<evidence type="ECO:0000256" key="2">
    <source>
        <dbReference type="ARBA" id="ARBA00005386"/>
    </source>
</evidence>
<dbReference type="Gene3D" id="1.25.40.10">
    <property type="entry name" value="Tetratricopeptide repeat domain"/>
    <property type="match status" value="1"/>
</dbReference>
<evidence type="ECO:0000259" key="10">
    <source>
        <dbReference type="Pfam" id="PF13844"/>
    </source>
</evidence>
<dbReference type="Gene3D" id="3.40.50.2000">
    <property type="entry name" value="Glycogen Phosphorylase B"/>
    <property type="match status" value="1"/>
</dbReference>
<dbReference type="InterPro" id="IPR029489">
    <property type="entry name" value="OGT/SEC/SPY_C"/>
</dbReference>
<keyword evidence="12" id="KW-1185">Reference proteome</keyword>
<dbReference type="Pfam" id="PF13844">
    <property type="entry name" value="Glyco_transf_41"/>
    <property type="match status" value="2"/>
</dbReference>
<keyword evidence="4" id="KW-0328">Glycosyltransferase</keyword>
<feature type="region of interest" description="Disordered" evidence="9">
    <location>
        <begin position="416"/>
        <end position="436"/>
    </location>
</feature>
<dbReference type="InterPro" id="IPR013105">
    <property type="entry name" value="TPR_2"/>
</dbReference>
<reference evidence="11 12" key="1">
    <citation type="submission" date="2020-08" db="EMBL/GenBank/DDBJ databases">
        <title>Genome sequencing of Purple Non-Sulfur Bacteria from various extreme environments.</title>
        <authorList>
            <person name="Mayer M."/>
        </authorList>
    </citation>
    <scope>NUCLEOTIDE SEQUENCE [LARGE SCALE GENOMIC DNA]</scope>
    <source>
        <strain evidence="11 12">JA135</strain>
    </source>
</reference>
<dbReference type="SUPFAM" id="SSF48452">
    <property type="entry name" value="TPR-like"/>
    <property type="match status" value="2"/>
</dbReference>
<dbReference type="PROSITE" id="PS50005">
    <property type="entry name" value="TPR"/>
    <property type="match status" value="1"/>
</dbReference>
<dbReference type="InterPro" id="IPR019734">
    <property type="entry name" value="TPR_rpt"/>
</dbReference>
<organism evidence="11 12">
    <name type="scientific">Roseospira goensis</name>
    <dbReference type="NCBI Taxonomy" id="391922"/>
    <lineage>
        <taxon>Bacteria</taxon>
        <taxon>Pseudomonadati</taxon>
        <taxon>Pseudomonadota</taxon>
        <taxon>Alphaproteobacteria</taxon>
        <taxon>Rhodospirillales</taxon>
        <taxon>Rhodospirillaceae</taxon>
        <taxon>Roseospira</taxon>
    </lineage>
</organism>
<evidence type="ECO:0000256" key="6">
    <source>
        <dbReference type="ARBA" id="ARBA00022737"/>
    </source>
</evidence>
<protein>
    <recommendedName>
        <fullName evidence="3">protein O-GlcNAc transferase</fullName>
        <ecNumber evidence="3">2.4.1.255</ecNumber>
    </recommendedName>
</protein>
<dbReference type="Gene3D" id="3.40.50.11380">
    <property type="match status" value="1"/>
</dbReference>
<dbReference type="PANTHER" id="PTHR44835:SF1">
    <property type="entry name" value="PROTEIN O-GLCNAC TRANSFERASE"/>
    <property type="match status" value="1"/>
</dbReference>
<evidence type="ECO:0000313" key="11">
    <source>
        <dbReference type="EMBL" id="MBB4286752.1"/>
    </source>
</evidence>
<dbReference type="Proteomes" id="UP000555728">
    <property type="component" value="Unassembled WGS sequence"/>
</dbReference>
<evidence type="ECO:0000256" key="8">
    <source>
        <dbReference type="PROSITE-ProRule" id="PRU00339"/>
    </source>
</evidence>
<dbReference type="PANTHER" id="PTHR44835">
    <property type="entry name" value="UDP-N-ACETYLGLUCOSAMINE--PEPTIDE N-ACETYLGLUCOSAMINYLTRANSFERASE SPINDLY-RELATED"/>
    <property type="match status" value="1"/>
</dbReference>
<evidence type="ECO:0000256" key="4">
    <source>
        <dbReference type="ARBA" id="ARBA00022676"/>
    </source>
</evidence>
<evidence type="ECO:0000313" key="12">
    <source>
        <dbReference type="Proteomes" id="UP000555728"/>
    </source>
</evidence>
<feature type="repeat" description="TPR" evidence="8">
    <location>
        <begin position="83"/>
        <end position="116"/>
    </location>
</feature>
<sequence>MQPLMTERDRADQDVITLLTHAFSLFMAGDPVGARHEAQMAALAVPASGPAQAALGDRLLSIDDAMGAEQALRTACDLGAGDADTLGRLARSLQAQGRLDEAADCFRQVLQLDPARAEACLNLGLMRLTRGAARGAVTLLRRAAHLVPTQASIRLLLAEAHQRAGGPDAAAAAETQRRAACALDPAWPAAAVALAESLVARGQVRAAQRALVRASRLDPGDPRLLSRCLHLRHLLPGQTQAALKRVHGGWQRRFGTPLPPRPPLQHRPGTPLRVGLVSPDLGAMPVGWLVRPLFRHRDPARLTLVALSDRPHDDAIARELQSLADHWEEVAGLGDEALAHRMRQLDLDILIDLSGHGPGNRLPVFARHRPAPIQVSWAGYPGDTGLRAIDLLVSDAVLTPPDDGSSPDAVARLATGATCYDPPPDRPDPGPAPRARTGAVTFGAFAGPARVGDTCLDLWAPVLRAVRGSRLHLCAPGWTDARAASRLRAGLRARNVDPARVTLDPAAGTPGLDRLQACRSLDVVLDTAPRSGHLVTLEALAMGVPVVTLPGASVGGRYAAAHLTHAGRPQGLAADADDVLARVDHVLTLPRTPALIDAAAWTAAMTTALEAAVFRLAADTGQALDDEDDSAVA</sequence>
<dbReference type="EC" id="2.4.1.255" evidence="3"/>
<evidence type="ECO:0000256" key="1">
    <source>
        <dbReference type="ARBA" id="ARBA00004922"/>
    </source>
</evidence>
<comment type="similarity">
    <text evidence="2">Belongs to the glycosyltransferase 41 family. O-GlcNAc transferase subfamily.</text>
</comment>
<dbReference type="SMART" id="SM00028">
    <property type="entry name" value="TPR"/>
    <property type="match status" value="3"/>
</dbReference>
<evidence type="ECO:0000256" key="9">
    <source>
        <dbReference type="SAM" id="MobiDB-lite"/>
    </source>
</evidence>
<dbReference type="InterPro" id="IPR051939">
    <property type="entry name" value="Glycosyltr_41/O-GlcNAc_trsf"/>
</dbReference>